<keyword evidence="5" id="KW-0812">Transmembrane</keyword>
<dbReference type="SUPFAM" id="SSF158472">
    <property type="entry name" value="HAMP domain-like"/>
    <property type="match status" value="1"/>
</dbReference>
<dbReference type="InterPro" id="IPR003660">
    <property type="entry name" value="HAMP_dom"/>
</dbReference>
<keyword evidence="2" id="KW-0597">Phosphoprotein</keyword>
<evidence type="ECO:0000256" key="3">
    <source>
        <dbReference type="ARBA" id="ARBA00022679"/>
    </source>
</evidence>
<dbReference type="Pfam" id="PF06580">
    <property type="entry name" value="His_kinase"/>
    <property type="match status" value="1"/>
</dbReference>
<evidence type="ECO:0000313" key="8">
    <source>
        <dbReference type="Proteomes" id="UP001549106"/>
    </source>
</evidence>
<keyword evidence="4 7" id="KW-0418">Kinase</keyword>
<keyword evidence="3" id="KW-0808">Transferase</keyword>
<evidence type="ECO:0000256" key="4">
    <source>
        <dbReference type="ARBA" id="ARBA00022777"/>
    </source>
</evidence>
<evidence type="ECO:0000256" key="2">
    <source>
        <dbReference type="ARBA" id="ARBA00022553"/>
    </source>
</evidence>
<dbReference type="PROSITE" id="PS50885">
    <property type="entry name" value="HAMP"/>
    <property type="match status" value="1"/>
</dbReference>
<feature type="domain" description="HAMP" evidence="6">
    <location>
        <begin position="358"/>
        <end position="410"/>
    </location>
</feature>
<keyword evidence="5" id="KW-0472">Membrane</keyword>
<sequence>MKFIHMIRTAKQKWNSLVTKQLRKVGIFKRLNVSFLALLLISALFLTFFSFFQYSREINLNLTRYTSMLVQNTRLKIQDTMEEYENMALNFYNDSRIIRAISENSALPENRSPGQEQLFQTNTFLIENRLYSLRQNKKHIVNIQFVTPSRQYHMVEDNGFQRGGTIRDLDAFYKSDFYLVPQDKRGYPVWMDDKEQTGIFYKNEQVVYGFANIITMEIAVYEPNTRDFLGILLFNIDRSTFSDIETPSGNNDQGNIFLIGKSGVLTWFDPSIKSPSFPRIPELFEEMLQKRKSIEQIQLDRQNILLAYEQIPDTEMFACYIASLDTLLAHSYHIRNLCVLVLIGTVIACFILSYYVTFSISDPLKKLNRVMKKTGSGKWTARYENSGHDEITALGDRFNEMAENTNQLIDQVYLSEIHRQKLQLSWKNAQLDAMLMQINPHFLYNTLDIIRWEAMYEADGESPVTEMIEKFSRLCRLGMKTGGNTITLREGIEHASIYLDVINFRHSEKIQLFLETEVDDQSVYIPQFILQPIMENAVVHAFGDASSGYFIRIHSSACDNVLHILVEDNGRGMEKNELHSLQLSLNRDEAPDESIGLVNVNQRIRLFYGESYGLQISSTPGKGTRIEILLPLRNHSENMTDITGGTDSL</sequence>
<dbReference type="CDD" id="cd06225">
    <property type="entry name" value="HAMP"/>
    <property type="match status" value="1"/>
</dbReference>
<dbReference type="PANTHER" id="PTHR34220:SF7">
    <property type="entry name" value="SENSOR HISTIDINE KINASE YPDA"/>
    <property type="match status" value="1"/>
</dbReference>
<dbReference type="InterPro" id="IPR050640">
    <property type="entry name" value="Bact_2-comp_sensor_kinase"/>
</dbReference>
<comment type="caution">
    <text evidence="7">The sequence shown here is derived from an EMBL/GenBank/DDBJ whole genome shotgun (WGS) entry which is preliminary data.</text>
</comment>
<dbReference type="Pfam" id="PF02518">
    <property type="entry name" value="HATPase_c"/>
    <property type="match status" value="1"/>
</dbReference>
<feature type="transmembrane region" description="Helical" evidence="5">
    <location>
        <begin position="337"/>
        <end position="356"/>
    </location>
</feature>
<dbReference type="Pfam" id="PF00672">
    <property type="entry name" value="HAMP"/>
    <property type="match status" value="1"/>
</dbReference>
<dbReference type="Gene3D" id="3.30.565.10">
    <property type="entry name" value="Histidine kinase-like ATPase, C-terminal domain"/>
    <property type="match status" value="1"/>
</dbReference>
<keyword evidence="8" id="KW-1185">Reference proteome</keyword>
<dbReference type="Proteomes" id="UP001549106">
    <property type="component" value="Unassembled WGS sequence"/>
</dbReference>
<accession>A0ABV2M1H5</accession>
<proteinExistence type="predicted"/>
<dbReference type="SMART" id="SM00304">
    <property type="entry name" value="HAMP"/>
    <property type="match status" value="1"/>
</dbReference>
<gene>
    <name evidence="7" type="ORF">ABID24_001571</name>
</gene>
<dbReference type="InterPro" id="IPR010559">
    <property type="entry name" value="Sig_transdc_His_kin_internal"/>
</dbReference>
<organism evidence="7 8">
    <name type="scientific">Blautia caecimuris</name>
    <dbReference type="NCBI Taxonomy" id="1796615"/>
    <lineage>
        <taxon>Bacteria</taxon>
        <taxon>Bacillati</taxon>
        <taxon>Bacillota</taxon>
        <taxon>Clostridia</taxon>
        <taxon>Lachnospirales</taxon>
        <taxon>Lachnospiraceae</taxon>
        <taxon>Blautia</taxon>
    </lineage>
</organism>
<evidence type="ECO:0000313" key="7">
    <source>
        <dbReference type="EMBL" id="MET3750325.1"/>
    </source>
</evidence>
<reference evidence="7 8" key="1">
    <citation type="submission" date="2024-06" db="EMBL/GenBank/DDBJ databases">
        <title>Genomic Encyclopedia of Type Strains, Phase IV (KMG-IV): sequencing the most valuable type-strain genomes for metagenomic binning, comparative biology and taxonomic classification.</title>
        <authorList>
            <person name="Goeker M."/>
        </authorList>
    </citation>
    <scope>NUCLEOTIDE SEQUENCE [LARGE SCALE GENOMIC DNA]</scope>
    <source>
        <strain evidence="7 8">DSM 29492</strain>
    </source>
</reference>
<dbReference type="PANTHER" id="PTHR34220">
    <property type="entry name" value="SENSOR HISTIDINE KINASE YPDA"/>
    <property type="match status" value="1"/>
</dbReference>
<dbReference type="RefSeq" id="WP_257464494.1">
    <property type="nucleotide sequence ID" value="NZ_JANJZT010000009.1"/>
</dbReference>
<comment type="subcellular location">
    <subcellularLocation>
        <location evidence="1">Membrane</location>
    </subcellularLocation>
</comment>
<evidence type="ECO:0000256" key="1">
    <source>
        <dbReference type="ARBA" id="ARBA00004370"/>
    </source>
</evidence>
<evidence type="ECO:0000259" key="6">
    <source>
        <dbReference type="PROSITE" id="PS50885"/>
    </source>
</evidence>
<name>A0ABV2M1H5_9FIRM</name>
<protein>
    <submittedName>
        <fullName evidence="7">Sensor histidine kinase YesM</fullName>
    </submittedName>
</protein>
<dbReference type="GO" id="GO:0016301">
    <property type="term" value="F:kinase activity"/>
    <property type="evidence" value="ECO:0007669"/>
    <property type="project" value="UniProtKB-KW"/>
</dbReference>
<dbReference type="Gene3D" id="6.10.340.10">
    <property type="match status" value="1"/>
</dbReference>
<feature type="transmembrane region" description="Helical" evidence="5">
    <location>
        <begin position="33"/>
        <end position="54"/>
    </location>
</feature>
<dbReference type="SUPFAM" id="SSF55874">
    <property type="entry name" value="ATPase domain of HSP90 chaperone/DNA topoisomerase II/histidine kinase"/>
    <property type="match status" value="1"/>
</dbReference>
<dbReference type="InterPro" id="IPR003594">
    <property type="entry name" value="HATPase_dom"/>
</dbReference>
<keyword evidence="5" id="KW-1133">Transmembrane helix</keyword>
<dbReference type="InterPro" id="IPR036890">
    <property type="entry name" value="HATPase_C_sf"/>
</dbReference>
<evidence type="ECO:0000256" key="5">
    <source>
        <dbReference type="SAM" id="Phobius"/>
    </source>
</evidence>
<dbReference type="EMBL" id="JBEPMJ010000009">
    <property type="protein sequence ID" value="MET3750325.1"/>
    <property type="molecule type" value="Genomic_DNA"/>
</dbReference>